<dbReference type="AlphaFoldDB" id="A0A368QE18"/>
<reference evidence="1" key="2">
    <citation type="submission" date="2015-07" db="EMBL/GenBank/DDBJ databases">
        <authorList>
            <person name="Noorani M."/>
        </authorList>
    </citation>
    <scope>NUCLEOTIDE SEQUENCE</scope>
    <source>
        <strain evidence="1">Yugu1</strain>
    </source>
</reference>
<evidence type="ECO:0000313" key="1">
    <source>
        <dbReference type="EMBL" id="RCV15958.1"/>
    </source>
</evidence>
<name>A0A368QE18_SETIT</name>
<accession>A0A368QE18</accession>
<gene>
    <name evidence="1" type="ORF">SETIT_3G098600v2</name>
</gene>
<sequence>MLFANLCGIWCAASFCPPLDHNLETQLTDVKMFCHFLRRAATYTTVRIVIDLKFEYFFTSPAGGICSL</sequence>
<proteinExistence type="predicted"/>
<organism evidence="1">
    <name type="scientific">Setaria italica</name>
    <name type="common">Foxtail millet</name>
    <name type="synonym">Panicum italicum</name>
    <dbReference type="NCBI Taxonomy" id="4555"/>
    <lineage>
        <taxon>Eukaryota</taxon>
        <taxon>Viridiplantae</taxon>
        <taxon>Streptophyta</taxon>
        <taxon>Embryophyta</taxon>
        <taxon>Tracheophyta</taxon>
        <taxon>Spermatophyta</taxon>
        <taxon>Magnoliopsida</taxon>
        <taxon>Liliopsida</taxon>
        <taxon>Poales</taxon>
        <taxon>Poaceae</taxon>
        <taxon>PACMAD clade</taxon>
        <taxon>Panicoideae</taxon>
        <taxon>Panicodae</taxon>
        <taxon>Paniceae</taxon>
        <taxon>Cenchrinae</taxon>
        <taxon>Setaria</taxon>
    </lineage>
</organism>
<protein>
    <submittedName>
        <fullName evidence="1">Uncharacterized protein</fullName>
    </submittedName>
</protein>
<dbReference type="EMBL" id="CM003530">
    <property type="protein sequence ID" value="RCV15958.1"/>
    <property type="molecule type" value="Genomic_DNA"/>
</dbReference>
<reference evidence="1" key="1">
    <citation type="journal article" date="2012" name="Nat. Biotechnol.">
        <title>Reference genome sequence of the model plant Setaria.</title>
        <authorList>
            <person name="Bennetzen J.L."/>
            <person name="Schmutz J."/>
            <person name="Wang H."/>
            <person name="Percifield R."/>
            <person name="Hawkins J."/>
            <person name="Pontaroli A.C."/>
            <person name="Estep M."/>
            <person name="Feng L."/>
            <person name="Vaughn J.N."/>
            <person name="Grimwood J."/>
            <person name="Jenkins J."/>
            <person name="Barry K."/>
            <person name="Lindquist E."/>
            <person name="Hellsten U."/>
            <person name="Deshpande S."/>
            <person name="Wang X."/>
            <person name="Wu X."/>
            <person name="Mitros T."/>
            <person name="Triplett J."/>
            <person name="Yang X."/>
            <person name="Ye C.Y."/>
            <person name="Mauro-Herrera M."/>
            <person name="Wang L."/>
            <person name="Li P."/>
            <person name="Sharma M."/>
            <person name="Sharma R."/>
            <person name="Ronald P.C."/>
            <person name="Panaud O."/>
            <person name="Kellogg E.A."/>
            <person name="Brutnell T.P."/>
            <person name="Doust A.N."/>
            <person name="Tuskan G.A."/>
            <person name="Rokhsar D."/>
            <person name="Devos K.M."/>
        </authorList>
    </citation>
    <scope>NUCLEOTIDE SEQUENCE [LARGE SCALE GENOMIC DNA]</scope>
    <source>
        <strain evidence="1">Yugu1</strain>
    </source>
</reference>